<proteinExistence type="predicted"/>
<protein>
    <submittedName>
        <fullName evidence="1">DUF3540 domain-containing protein</fullName>
    </submittedName>
</protein>
<reference evidence="1 2" key="1">
    <citation type="submission" date="2020-11" db="EMBL/GenBank/DDBJ databases">
        <title>Algicoccus daihaiensis sp.nov., isolated from Daihai Lake in Inner Mongolia.</title>
        <authorList>
            <person name="Kai J."/>
        </authorList>
    </citation>
    <scope>NUCLEOTIDE SEQUENCE [LARGE SCALE GENOMIC DNA]</scope>
    <source>
        <strain evidence="2">f23</strain>
    </source>
</reference>
<dbReference type="EMBL" id="CP063982">
    <property type="protein sequence ID" value="UOD50068.1"/>
    <property type="molecule type" value="Genomic_DNA"/>
</dbReference>
<gene>
    <name evidence="1" type="ORF">DHf2319_11600</name>
</gene>
<dbReference type="Proteomes" id="UP000831607">
    <property type="component" value="Chromosome"/>
</dbReference>
<accession>A0ABY4AIE6</accession>
<keyword evidence="2" id="KW-1185">Reference proteome</keyword>
<dbReference type="InterPro" id="IPR021927">
    <property type="entry name" value="DUF3540"/>
</dbReference>
<sequence>MNLPKQHELPVASNTAALVTTVVSGRADDWFFVQDLSVKRVRRAVGCLVEPQVGDLILLCDAGHSDTSYILNVLAREESNVSTVCLPGGVTLSTHGSQLTVAADDINLQGRDSVGMTTARLDVNAVAATARILHMQSWSDTIETTATRILTVTQTFTQQVGRMITRVRESWRKVEGLDETQAARIRVYVEGSHQLDAEHVTVNAEGFVRVDGKSINIG</sequence>
<evidence type="ECO:0000313" key="2">
    <source>
        <dbReference type="Proteomes" id="UP000831607"/>
    </source>
</evidence>
<dbReference type="RefSeq" id="WP_243478465.1">
    <property type="nucleotide sequence ID" value="NZ_CP063982.1"/>
</dbReference>
<evidence type="ECO:0000313" key="1">
    <source>
        <dbReference type="EMBL" id="UOD50068.1"/>
    </source>
</evidence>
<organism evidence="1 2">
    <name type="scientific">Orrella daihaiensis</name>
    <dbReference type="NCBI Taxonomy" id="2782176"/>
    <lineage>
        <taxon>Bacteria</taxon>
        <taxon>Pseudomonadati</taxon>
        <taxon>Pseudomonadota</taxon>
        <taxon>Betaproteobacteria</taxon>
        <taxon>Burkholderiales</taxon>
        <taxon>Alcaligenaceae</taxon>
        <taxon>Orrella</taxon>
    </lineage>
</organism>
<name>A0ABY4AIE6_9BURK</name>
<dbReference type="Pfam" id="PF12059">
    <property type="entry name" value="DUF3540"/>
    <property type="match status" value="1"/>
</dbReference>